<gene>
    <name evidence="1" type="ORF">JQM67_08245</name>
</gene>
<comment type="caution">
    <text evidence="1">The sequence shown here is derived from an EMBL/GenBank/DDBJ whole genome shotgun (WGS) entry which is preliminary data.</text>
</comment>
<protein>
    <submittedName>
        <fullName evidence="1">Uncharacterized protein</fullName>
    </submittedName>
</protein>
<organism evidence="1 2">
    <name type="scientific">Anaeromassilibacillus senegalensis</name>
    <dbReference type="NCBI Taxonomy" id="1673717"/>
    <lineage>
        <taxon>Bacteria</taxon>
        <taxon>Bacillati</taxon>
        <taxon>Bacillota</taxon>
        <taxon>Clostridia</taxon>
        <taxon>Eubacteriales</taxon>
        <taxon>Acutalibacteraceae</taxon>
        <taxon>Anaeromassilibacillus</taxon>
    </lineage>
</organism>
<evidence type="ECO:0000313" key="1">
    <source>
        <dbReference type="EMBL" id="MCF2652591.1"/>
    </source>
</evidence>
<dbReference type="RefSeq" id="WP_235323625.1">
    <property type="nucleotide sequence ID" value="NZ_JAFBIT010000002.1"/>
</dbReference>
<evidence type="ECO:0000313" key="2">
    <source>
        <dbReference type="Proteomes" id="UP001299220"/>
    </source>
</evidence>
<proteinExistence type="predicted"/>
<dbReference type="Proteomes" id="UP001299220">
    <property type="component" value="Unassembled WGS sequence"/>
</dbReference>
<name>A0ABS9CQE9_9FIRM</name>
<keyword evidence="2" id="KW-1185">Reference proteome</keyword>
<accession>A0ABS9CQE9</accession>
<dbReference type="EMBL" id="JAFBIT010000002">
    <property type="protein sequence ID" value="MCF2652591.1"/>
    <property type="molecule type" value="Genomic_DNA"/>
</dbReference>
<sequence length="100" mass="11241">MRNCLHSRTFIISFVSTALTLLLFIGLLAVDAEGRRLSFNDTSPAVEIVYNADGTADLQINAFSLDRRVRATGLVKTWHFIADFFCIPHRRFPQQNAAQA</sequence>
<reference evidence="1 2" key="1">
    <citation type="submission" date="2020-12" db="EMBL/GenBank/DDBJ databases">
        <title>Whole genome sequences of gut porcine anaerobes.</title>
        <authorList>
            <person name="Kubasova T."/>
            <person name="Jahodarova E."/>
            <person name="Rychlik I."/>
        </authorList>
    </citation>
    <scope>NUCLEOTIDE SEQUENCE [LARGE SCALE GENOMIC DNA]</scope>
    <source>
        <strain evidence="1 2">An867</strain>
    </source>
</reference>